<evidence type="ECO:0000313" key="1">
    <source>
        <dbReference type="EMBL" id="KAJ8647752.1"/>
    </source>
</evidence>
<reference evidence="1 2" key="1">
    <citation type="journal article" date="2022" name="Hortic Res">
        <title>A haplotype resolved chromosomal level avocado genome allows analysis of novel avocado genes.</title>
        <authorList>
            <person name="Nath O."/>
            <person name="Fletcher S.J."/>
            <person name="Hayward A."/>
            <person name="Shaw L.M."/>
            <person name="Masouleh A.K."/>
            <person name="Furtado A."/>
            <person name="Henry R.J."/>
            <person name="Mitter N."/>
        </authorList>
    </citation>
    <scope>NUCLEOTIDE SEQUENCE [LARGE SCALE GENOMIC DNA]</scope>
    <source>
        <strain evidence="2">cv. Hass</strain>
    </source>
</reference>
<keyword evidence="2" id="KW-1185">Reference proteome</keyword>
<name>A0ACC2MPT4_PERAE</name>
<dbReference type="Proteomes" id="UP001234297">
    <property type="component" value="Chromosome 1"/>
</dbReference>
<accession>A0ACC2MPT4</accession>
<sequence length="82" mass="9087">MCLSNFSASKEGLPLTVGKGSSKEGLALMLINRLHILSPHLNIKKLYKCLCWLAIDLNPTSGFISFFHISLPLRLQVFVVVC</sequence>
<comment type="caution">
    <text evidence="1">The sequence shown here is derived from an EMBL/GenBank/DDBJ whole genome shotgun (WGS) entry which is preliminary data.</text>
</comment>
<protein>
    <submittedName>
        <fullName evidence="1">Uncharacterized protein</fullName>
    </submittedName>
</protein>
<organism evidence="1 2">
    <name type="scientific">Persea americana</name>
    <name type="common">Avocado</name>
    <dbReference type="NCBI Taxonomy" id="3435"/>
    <lineage>
        <taxon>Eukaryota</taxon>
        <taxon>Viridiplantae</taxon>
        <taxon>Streptophyta</taxon>
        <taxon>Embryophyta</taxon>
        <taxon>Tracheophyta</taxon>
        <taxon>Spermatophyta</taxon>
        <taxon>Magnoliopsida</taxon>
        <taxon>Magnoliidae</taxon>
        <taxon>Laurales</taxon>
        <taxon>Lauraceae</taxon>
        <taxon>Persea</taxon>
    </lineage>
</organism>
<dbReference type="EMBL" id="CM056809">
    <property type="protein sequence ID" value="KAJ8647752.1"/>
    <property type="molecule type" value="Genomic_DNA"/>
</dbReference>
<evidence type="ECO:0000313" key="2">
    <source>
        <dbReference type="Proteomes" id="UP001234297"/>
    </source>
</evidence>
<gene>
    <name evidence="1" type="ORF">MRB53_000775</name>
</gene>
<proteinExistence type="predicted"/>